<sequence length="358" mass="38018">MTRLKLKYNAWMLLALLVAGVGGFMAWQQWTAQDQSVALISGNGRMEATSIDVATKAAGRLQNIQVKEGDLVAQGDVLARMDTASLEASRAESSAALAQAQATRDAAQSQVLLRRSDVDAAKALVQQRDAELAAAHKRVARTRTLTEEGASSRQDLDDDEARVATAQATLLAARAQVRSAQAAVEAAQAQQASALAAIDASRATLARIEVDLGDAALRAPRPGRVQYLVARQGEVLGAGGKVLSLLDIGDVYMNFFAPEKDAGRVAIGSEVRIVLDAQPDVALPAKVSFVSDAAQFTPKTVETASEREKLMFRVRAQIAPELLASHSALLKSGLPGVAYLRPSPDAPWPARLQKLLQP</sequence>
<comment type="caution">
    <text evidence="2">The sequence shown here is derived from an EMBL/GenBank/DDBJ whole genome shotgun (WGS) entry which is preliminary data.</text>
</comment>
<dbReference type="GO" id="GO:0005886">
    <property type="term" value="C:plasma membrane"/>
    <property type="evidence" value="ECO:0007669"/>
    <property type="project" value="TreeGrafter"/>
</dbReference>
<dbReference type="Gene3D" id="2.40.30.170">
    <property type="match status" value="1"/>
</dbReference>
<dbReference type="Pfam" id="PF25876">
    <property type="entry name" value="HH_MFP_RND"/>
    <property type="match status" value="1"/>
</dbReference>
<organism evidence="2 3">
    <name type="scientific">Sphaerotilus hippei</name>
    <dbReference type="NCBI Taxonomy" id="744406"/>
    <lineage>
        <taxon>Bacteria</taxon>
        <taxon>Pseudomonadati</taxon>
        <taxon>Pseudomonadota</taxon>
        <taxon>Betaproteobacteria</taxon>
        <taxon>Burkholderiales</taxon>
        <taxon>Sphaerotilaceae</taxon>
        <taxon>Sphaerotilus</taxon>
    </lineage>
</organism>
<dbReference type="GO" id="GO:0015562">
    <property type="term" value="F:efflux transmembrane transporter activity"/>
    <property type="evidence" value="ECO:0007669"/>
    <property type="project" value="InterPro"/>
</dbReference>
<gene>
    <name evidence="2" type="ORF">C7444_110145</name>
</gene>
<dbReference type="Gene3D" id="2.40.50.100">
    <property type="match status" value="1"/>
</dbReference>
<feature type="domain" description="Multidrug resistance protein MdtA-like alpha-helical hairpin" evidence="1">
    <location>
        <begin position="119"/>
        <end position="182"/>
    </location>
</feature>
<reference evidence="2 3" key="1">
    <citation type="submission" date="2018-05" db="EMBL/GenBank/DDBJ databases">
        <title>Genomic Encyclopedia of Type Strains, Phase IV (KMG-IV): sequencing the most valuable type-strain genomes for metagenomic binning, comparative biology and taxonomic classification.</title>
        <authorList>
            <person name="Goeker M."/>
        </authorList>
    </citation>
    <scope>NUCLEOTIDE SEQUENCE [LARGE SCALE GENOMIC DNA]</scope>
    <source>
        <strain evidence="2 3">DSM 566</strain>
    </source>
</reference>
<dbReference type="InterPro" id="IPR058624">
    <property type="entry name" value="MdtA-like_HH"/>
</dbReference>
<dbReference type="AlphaFoldDB" id="A0A318GYS7"/>
<dbReference type="SUPFAM" id="SSF111369">
    <property type="entry name" value="HlyD-like secretion proteins"/>
    <property type="match status" value="3"/>
</dbReference>
<accession>A0A318GYS7</accession>
<dbReference type="EMBL" id="QJJS01000010">
    <property type="protein sequence ID" value="PXW95297.1"/>
    <property type="molecule type" value="Genomic_DNA"/>
</dbReference>
<evidence type="ECO:0000259" key="1">
    <source>
        <dbReference type="Pfam" id="PF25876"/>
    </source>
</evidence>
<dbReference type="PANTHER" id="PTHR30438">
    <property type="entry name" value="36 KDA ANTIGEN-RELATED"/>
    <property type="match status" value="1"/>
</dbReference>
<evidence type="ECO:0000313" key="2">
    <source>
        <dbReference type="EMBL" id="PXW95297.1"/>
    </source>
</evidence>
<dbReference type="PANTHER" id="PTHR30438:SF2">
    <property type="entry name" value="MEMBRANE PROTEIN"/>
    <property type="match status" value="1"/>
</dbReference>
<keyword evidence="3" id="KW-1185">Reference proteome</keyword>
<evidence type="ECO:0000313" key="3">
    <source>
        <dbReference type="Proteomes" id="UP000247811"/>
    </source>
</evidence>
<name>A0A318GYS7_9BURK</name>
<dbReference type="Proteomes" id="UP000247811">
    <property type="component" value="Unassembled WGS sequence"/>
</dbReference>
<proteinExistence type="predicted"/>
<protein>
    <submittedName>
        <fullName evidence="2">HlyD family secretion protein</fullName>
    </submittedName>
</protein>
<dbReference type="Gene3D" id="1.10.287.470">
    <property type="entry name" value="Helix hairpin bin"/>
    <property type="match status" value="2"/>
</dbReference>